<dbReference type="RefSeq" id="WP_179263373.1">
    <property type="nucleotide sequence ID" value="NZ_CP058601.1"/>
</dbReference>
<dbReference type="GeneID" id="56035300"/>
<dbReference type="Proteomes" id="UP000509241">
    <property type="component" value="Chromosome"/>
</dbReference>
<dbReference type="KEGG" id="haly:HYG82_18375"/>
<dbReference type="EMBL" id="CP058601">
    <property type="protein sequence ID" value="QLG50660.1"/>
    <property type="molecule type" value="Genomic_DNA"/>
</dbReference>
<proteinExistence type="predicted"/>
<accession>A0A7D5L018</accession>
<organism evidence="1 2">
    <name type="scientific">Natrinema halophilum</name>
    <dbReference type="NCBI Taxonomy" id="1699371"/>
    <lineage>
        <taxon>Archaea</taxon>
        <taxon>Methanobacteriati</taxon>
        <taxon>Methanobacteriota</taxon>
        <taxon>Stenosarchaea group</taxon>
        <taxon>Halobacteria</taxon>
        <taxon>Halobacteriales</taxon>
        <taxon>Natrialbaceae</taxon>
        <taxon>Natrinema</taxon>
    </lineage>
</organism>
<evidence type="ECO:0000313" key="1">
    <source>
        <dbReference type="EMBL" id="QLG50660.1"/>
    </source>
</evidence>
<reference evidence="1 2" key="1">
    <citation type="submission" date="2020-07" db="EMBL/GenBank/DDBJ databases">
        <authorList>
            <person name="Cui H."/>
        </authorList>
    </citation>
    <scope>NUCLEOTIDE SEQUENCE [LARGE SCALE GENOMIC DNA]</scope>
    <source>
        <strain evidence="1 2">YPL8</strain>
    </source>
</reference>
<gene>
    <name evidence="1" type="ORF">HYG82_18375</name>
</gene>
<keyword evidence="2" id="KW-1185">Reference proteome</keyword>
<name>A0A7D5L018_9EURY</name>
<evidence type="ECO:0000313" key="2">
    <source>
        <dbReference type="Proteomes" id="UP000509241"/>
    </source>
</evidence>
<protein>
    <submittedName>
        <fullName evidence="1">Uncharacterized protein</fullName>
    </submittedName>
</protein>
<sequence length="49" mass="5984">MPELESRLIDRPEDEHDDRCAFPQFFTADFTNRGPFPERNFIQLLYFFN</sequence>
<dbReference type="AlphaFoldDB" id="A0A7D5L018"/>